<accession>A0ABQ2HYC6</accession>
<dbReference type="Pfam" id="PF13581">
    <property type="entry name" value="HATPase_c_2"/>
    <property type="match status" value="1"/>
</dbReference>
<dbReference type="RefSeq" id="WP_189155613.1">
    <property type="nucleotide sequence ID" value="NZ_BMNC01000004.1"/>
</dbReference>
<name>A0ABQ2HYC6_9PSEU</name>
<dbReference type="InterPro" id="IPR050267">
    <property type="entry name" value="Anti-sigma-factor_SerPK"/>
</dbReference>
<protein>
    <submittedName>
        <fullName evidence="3">ATPase</fullName>
    </submittedName>
</protein>
<evidence type="ECO:0000256" key="1">
    <source>
        <dbReference type="ARBA" id="ARBA00022527"/>
    </source>
</evidence>
<dbReference type="PANTHER" id="PTHR35526">
    <property type="entry name" value="ANTI-SIGMA-F FACTOR RSBW-RELATED"/>
    <property type="match status" value="1"/>
</dbReference>
<dbReference type="PANTHER" id="PTHR35526:SF3">
    <property type="entry name" value="ANTI-SIGMA-F FACTOR RSBW"/>
    <property type="match status" value="1"/>
</dbReference>
<organism evidence="3 4">
    <name type="scientific">Lentzea pudingi</name>
    <dbReference type="NCBI Taxonomy" id="1789439"/>
    <lineage>
        <taxon>Bacteria</taxon>
        <taxon>Bacillati</taxon>
        <taxon>Actinomycetota</taxon>
        <taxon>Actinomycetes</taxon>
        <taxon>Pseudonocardiales</taxon>
        <taxon>Pseudonocardiaceae</taxon>
        <taxon>Lentzea</taxon>
    </lineage>
</organism>
<dbReference type="Gene3D" id="3.30.565.10">
    <property type="entry name" value="Histidine kinase-like ATPase, C-terminal domain"/>
    <property type="match status" value="1"/>
</dbReference>
<evidence type="ECO:0000313" key="4">
    <source>
        <dbReference type="Proteomes" id="UP000597656"/>
    </source>
</evidence>
<dbReference type="InterPro" id="IPR036890">
    <property type="entry name" value="HATPase_C_sf"/>
</dbReference>
<sequence length="158" mass="17326">MLPNDQPGDEPGLLSQELDLDRPRPSIAAVRDWTRDGLSGLDEDVLEDVVLVINELVSNAFDHGLPPRRIRLHRSSDLRLVRVEVDDASLDTPVVGASRLNADRGRGLIIVDRLVKGWGVVDQPAGKTVWAEVDAVLPVGRDEPSRHDHPTLTARSVS</sequence>
<keyword evidence="4" id="KW-1185">Reference proteome</keyword>
<dbReference type="Proteomes" id="UP000597656">
    <property type="component" value="Unassembled WGS sequence"/>
</dbReference>
<evidence type="ECO:0000259" key="2">
    <source>
        <dbReference type="Pfam" id="PF13581"/>
    </source>
</evidence>
<dbReference type="EMBL" id="BMNC01000004">
    <property type="protein sequence ID" value="GGM92970.1"/>
    <property type="molecule type" value="Genomic_DNA"/>
</dbReference>
<dbReference type="CDD" id="cd16936">
    <property type="entry name" value="HATPase_RsbW-like"/>
    <property type="match status" value="1"/>
</dbReference>
<evidence type="ECO:0000313" key="3">
    <source>
        <dbReference type="EMBL" id="GGM92970.1"/>
    </source>
</evidence>
<feature type="domain" description="Histidine kinase/HSP90-like ATPase" evidence="2">
    <location>
        <begin position="26"/>
        <end position="131"/>
    </location>
</feature>
<keyword evidence="1" id="KW-0808">Transferase</keyword>
<proteinExistence type="predicted"/>
<comment type="caution">
    <text evidence="3">The sequence shown here is derived from an EMBL/GenBank/DDBJ whole genome shotgun (WGS) entry which is preliminary data.</text>
</comment>
<gene>
    <name evidence="3" type="ORF">GCM10011609_33040</name>
</gene>
<dbReference type="InterPro" id="IPR003594">
    <property type="entry name" value="HATPase_dom"/>
</dbReference>
<reference evidence="4" key="1">
    <citation type="journal article" date="2019" name="Int. J. Syst. Evol. Microbiol.">
        <title>The Global Catalogue of Microorganisms (GCM) 10K type strain sequencing project: providing services to taxonomists for standard genome sequencing and annotation.</title>
        <authorList>
            <consortium name="The Broad Institute Genomics Platform"/>
            <consortium name="The Broad Institute Genome Sequencing Center for Infectious Disease"/>
            <person name="Wu L."/>
            <person name="Ma J."/>
        </authorList>
    </citation>
    <scope>NUCLEOTIDE SEQUENCE [LARGE SCALE GENOMIC DNA]</scope>
    <source>
        <strain evidence="4">CGMCC 4.7319</strain>
    </source>
</reference>
<keyword evidence="1" id="KW-0723">Serine/threonine-protein kinase</keyword>
<keyword evidence="1" id="KW-0418">Kinase</keyword>
<dbReference type="SUPFAM" id="SSF55874">
    <property type="entry name" value="ATPase domain of HSP90 chaperone/DNA topoisomerase II/histidine kinase"/>
    <property type="match status" value="1"/>
</dbReference>